<reference evidence="2 3" key="1">
    <citation type="submission" date="2021-03" db="EMBL/GenBank/DDBJ databases">
        <title>Genomic Encyclopedia of Type Strains, Phase IV (KMG-IV): sequencing the most valuable type-strain genomes for metagenomic binning, comparative biology and taxonomic classification.</title>
        <authorList>
            <person name="Goeker M."/>
        </authorList>
    </citation>
    <scope>NUCLEOTIDE SEQUENCE [LARGE SCALE GENOMIC DNA]</scope>
    <source>
        <strain evidence="2 3">DSM 15596</strain>
    </source>
</reference>
<organism evidence="2 3">
    <name type="scientific">Paenibacillus lactis</name>
    <dbReference type="NCBI Taxonomy" id="228574"/>
    <lineage>
        <taxon>Bacteria</taxon>
        <taxon>Bacillati</taxon>
        <taxon>Bacillota</taxon>
        <taxon>Bacilli</taxon>
        <taxon>Bacillales</taxon>
        <taxon>Paenibacillaceae</taxon>
        <taxon>Paenibacillus</taxon>
    </lineage>
</organism>
<protein>
    <submittedName>
        <fullName evidence="2">Cyclic lactone autoinducer peptide</fullName>
    </submittedName>
</protein>
<keyword evidence="1" id="KW-0472">Membrane</keyword>
<comment type="caution">
    <text evidence="2">The sequence shown here is derived from an EMBL/GenBank/DDBJ whole genome shotgun (WGS) entry which is preliminary data.</text>
</comment>
<dbReference type="InterPro" id="IPR009229">
    <property type="entry name" value="AgrD"/>
</dbReference>
<dbReference type="GeneID" id="95407012"/>
<gene>
    <name evidence="2" type="ORF">J2Z18_005142</name>
</gene>
<evidence type="ECO:0000313" key="3">
    <source>
        <dbReference type="Proteomes" id="UP000706926"/>
    </source>
</evidence>
<dbReference type="NCBIfam" id="TIGR04223">
    <property type="entry name" value="quorum_AgrD"/>
    <property type="match status" value="1"/>
</dbReference>
<keyword evidence="1" id="KW-0812">Transmembrane</keyword>
<dbReference type="Proteomes" id="UP000706926">
    <property type="component" value="Unassembled WGS sequence"/>
</dbReference>
<keyword evidence="3" id="KW-1185">Reference proteome</keyword>
<name>A0ABS4FIF9_9BACL</name>
<keyword evidence="1" id="KW-1133">Transmembrane helix</keyword>
<dbReference type="EMBL" id="JAGGKI010000019">
    <property type="protein sequence ID" value="MBP1896032.1"/>
    <property type="molecule type" value="Genomic_DNA"/>
</dbReference>
<proteinExistence type="predicted"/>
<accession>A0ABS4FIF9</accession>
<evidence type="ECO:0000313" key="2">
    <source>
        <dbReference type="EMBL" id="MBP1896032.1"/>
    </source>
</evidence>
<dbReference type="RefSeq" id="WP_144878386.1">
    <property type="nucleotide sequence ID" value="NZ_BOSA01000004.1"/>
</dbReference>
<sequence length="46" mass="5075">MSRIGKAKHRFYSGVASALTMVSVFVVNSASPLFVYRGETPEELLK</sequence>
<evidence type="ECO:0000256" key="1">
    <source>
        <dbReference type="SAM" id="Phobius"/>
    </source>
</evidence>
<feature type="transmembrane region" description="Helical" evidence="1">
    <location>
        <begin position="12"/>
        <end position="36"/>
    </location>
</feature>